<dbReference type="STRING" id="1527444.ucyna2_00071"/>
<proteinExistence type="predicted"/>
<name>A0A086CIJ9_9CHRO</name>
<evidence type="ECO:0000313" key="1">
    <source>
        <dbReference type="EMBL" id="KFF42013.1"/>
    </source>
</evidence>
<comment type="caution">
    <text evidence="1">The sequence shown here is derived from an EMBL/GenBank/DDBJ whole genome shotgun (WGS) entry which is preliminary data.</text>
</comment>
<sequence length="82" mass="9446">MEIQVGLALPPPQDIPEEILRHEVITEGRSELTGEVLNSLEYAEMQEKLSRSSYHPEVNTKLKHLVFLLKIRKMLKTIIPIL</sequence>
<organism evidence="1 2">
    <name type="scientific">Candidatus Atelocyanobacterium thalassa isolate SIO64986</name>
    <dbReference type="NCBI Taxonomy" id="1527444"/>
    <lineage>
        <taxon>Bacteria</taxon>
        <taxon>Bacillati</taxon>
        <taxon>Cyanobacteriota</taxon>
        <taxon>Cyanophyceae</taxon>
        <taxon>Oscillatoriophycideae</taxon>
        <taxon>Chroococcales</taxon>
        <taxon>Aphanothecaceae</taxon>
        <taxon>Candidatus Atelocyanobacterium</taxon>
        <taxon>Candidatus Atelocyanobacterium thalassae</taxon>
    </lineage>
</organism>
<dbReference type="Proteomes" id="UP000028922">
    <property type="component" value="Unassembled WGS sequence"/>
</dbReference>
<gene>
    <name evidence="1" type="ORF">ucyna2_00071</name>
</gene>
<dbReference type="EMBL" id="JPSP01000001">
    <property type="protein sequence ID" value="KFF42013.1"/>
    <property type="molecule type" value="Genomic_DNA"/>
</dbReference>
<dbReference type="PATRIC" id="fig|1527444.3.peg.71"/>
<dbReference type="AlphaFoldDB" id="A0A086CIJ9"/>
<evidence type="ECO:0000313" key="2">
    <source>
        <dbReference type="Proteomes" id="UP000028922"/>
    </source>
</evidence>
<protein>
    <submittedName>
        <fullName evidence="1">Uncharacterized protein</fullName>
    </submittedName>
</protein>
<reference evidence="1 2" key="1">
    <citation type="submission" date="2014-08" db="EMBL/GenBank/DDBJ databases">
        <title>Comparative genomics reveals surprising divergence of two closely related strains of uncultivated UCYN-A cyanobacteria.</title>
        <authorList>
            <person name="Bombar D."/>
            <person name="Heller P."/>
            <person name="Sanchez-Baracaldo P."/>
            <person name="Carter B.J."/>
            <person name="Zert J.P."/>
        </authorList>
    </citation>
    <scope>NUCLEOTIDE SEQUENCE [LARGE SCALE GENOMIC DNA]</scope>
</reference>
<dbReference type="eggNOG" id="ENOG5032Y9E">
    <property type="taxonomic scope" value="Bacteria"/>
</dbReference>
<accession>A0A086CIJ9</accession>